<dbReference type="SUPFAM" id="SSF46689">
    <property type="entry name" value="Homeodomain-like"/>
    <property type="match status" value="2"/>
</dbReference>
<dbReference type="InterPro" id="IPR018060">
    <property type="entry name" value="HTH_AraC"/>
</dbReference>
<dbReference type="PANTHER" id="PTHR43130:SF3">
    <property type="entry name" value="HTH-TYPE TRANSCRIPTIONAL REGULATOR RV1931C"/>
    <property type="match status" value="1"/>
</dbReference>
<name>A0ABS9DZT2_9PROT</name>
<evidence type="ECO:0000256" key="3">
    <source>
        <dbReference type="SAM" id="MobiDB-lite"/>
    </source>
</evidence>
<evidence type="ECO:0000313" key="5">
    <source>
        <dbReference type="EMBL" id="MCF3947598.1"/>
    </source>
</evidence>
<evidence type="ECO:0000256" key="1">
    <source>
        <dbReference type="ARBA" id="ARBA00023015"/>
    </source>
</evidence>
<keyword evidence="1" id="KW-0805">Transcription regulation</keyword>
<dbReference type="EMBL" id="JAKGBZ010000026">
    <property type="protein sequence ID" value="MCF3947598.1"/>
    <property type="molecule type" value="Genomic_DNA"/>
</dbReference>
<feature type="domain" description="HTH araC/xylS-type" evidence="4">
    <location>
        <begin position="213"/>
        <end position="311"/>
    </location>
</feature>
<dbReference type="InterPro" id="IPR052158">
    <property type="entry name" value="INH-QAR"/>
</dbReference>
<dbReference type="Proteomes" id="UP001521209">
    <property type="component" value="Unassembled WGS sequence"/>
</dbReference>
<evidence type="ECO:0000259" key="4">
    <source>
        <dbReference type="PROSITE" id="PS01124"/>
    </source>
</evidence>
<dbReference type="Pfam" id="PF12833">
    <property type="entry name" value="HTH_18"/>
    <property type="match status" value="1"/>
</dbReference>
<dbReference type="RefSeq" id="WP_235704849.1">
    <property type="nucleotide sequence ID" value="NZ_JAKGBZ010000026.1"/>
</dbReference>
<dbReference type="Gene3D" id="3.40.50.880">
    <property type="match status" value="1"/>
</dbReference>
<comment type="caution">
    <text evidence="5">The sequence shown here is derived from an EMBL/GenBank/DDBJ whole genome shotgun (WGS) entry which is preliminary data.</text>
</comment>
<dbReference type="PROSITE" id="PS01124">
    <property type="entry name" value="HTH_ARAC_FAMILY_2"/>
    <property type="match status" value="1"/>
</dbReference>
<protein>
    <submittedName>
        <fullName evidence="5">GlxA family transcriptional regulator</fullName>
    </submittedName>
</protein>
<dbReference type="SUPFAM" id="SSF52317">
    <property type="entry name" value="Class I glutamine amidotransferase-like"/>
    <property type="match status" value="1"/>
</dbReference>
<proteinExistence type="predicted"/>
<evidence type="ECO:0000256" key="2">
    <source>
        <dbReference type="ARBA" id="ARBA00023163"/>
    </source>
</evidence>
<dbReference type="Gene3D" id="1.10.10.60">
    <property type="entry name" value="Homeodomain-like"/>
    <property type="match status" value="1"/>
</dbReference>
<accession>A0ABS9DZT2</accession>
<feature type="region of interest" description="Disordered" evidence="3">
    <location>
        <begin position="305"/>
        <end position="325"/>
    </location>
</feature>
<dbReference type="PANTHER" id="PTHR43130">
    <property type="entry name" value="ARAC-FAMILY TRANSCRIPTIONAL REGULATOR"/>
    <property type="match status" value="1"/>
</dbReference>
<dbReference type="CDD" id="cd03137">
    <property type="entry name" value="GATase1_AraC_1"/>
    <property type="match status" value="1"/>
</dbReference>
<organism evidence="5 6">
    <name type="scientific">Acidiphilium iwatense</name>
    <dbReference type="NCBI Taxonomy" id="768198"/>
    <lineage>
        <taxon>Bacteria</taxon>
        <taxon>Pseudomonadati</taxon>
        <taxon>Pseudomonadota</taxon>
        <taxon>Alphaproteobacteria</taxon>
        <taxon>Acetobacterales</taxon>
        <taxon>Acidocellaceae</taxon>
        <taxon>Acidiphilium</taxon>
    </lineage>
</organism>
<reference evidence="5 6" key="1">
    <citation type="submission" date="2022-01" db="EMBL/GenBank/DDBJ databases">
        <authorList>
            <person name="Won M."/>
            <person name="Kim S.-J."/>
            <person name="Kwon S.-W."/>
        </authorList>
    </citation>
    <scope>NUCLEOTIDE SEQUENCE [LARGE SCALE GENOMIC DNA]</scope>
    <source>
        <strain evidence="5 6">KCTC 23505</strain>
    </source>
</reference>
<sequence>MTRDIGFFIFPDFQILDLTGPLAAFQIAGMVAEAEHYRLHVLSQHGGGVTATAGLEVVTKPVDARRLDTLIIAGGRGTRPAAQPPGRLAAVRSAASGARRVASVCTGAFILAATGLLDGRSATTHWRHAASLQRHYPSIRVDGDRIFVKDGPVWTSAGITAGIDLALAMIEEDHGSALARTVARELVVYHRRPGGQSQFSAMLDLEPDSDRVRQVLSFAREHLGEALPVERLAEAACLSPRQFGRVFRAETDETPARAVERLRAEAARMRVEAGTEPIEAIAASVGFADPERMRRAFLRRFGQPPQAIKRATRMGSPVPSVSRPR</sequence>
<keyword evidence="2" id="KW-0804">Transcription</keyword>
<dbReference type="InterPro" id="IPR002818">
    <property type="entry name" value="DJ-1/PfpI"/>
</dbReference>
<dbReference type="InterPro" id="IPR009057">
    <property type="entry name" value="Homeodomain-like_sf"/>
</dbReference>
<dbReference type="InterPro" id="IPR029062">
    <property type="entry name" value="Class_I_gatase-like"/>
</dbReference>
<gene>
    <name evidence="5" type="ORF">L2A60_13015</name>
</gene>
<dbReference type="Pfam" id="PF01965">
    <property type="entry name" value="DJ-1_PfpI"/>
    <property type="match status" value="1"/>
</dbReference>
<dbReference type="SMART" id="SM00342">
    <property type="entry name" value="HTH_ARAC"/>
    <property type="match status" value="1"/>
</dbReference>
<keyword evidence="6" id="KW-1185">Reference proteome</keyword>
<evidence type="ECO:0000313" key="6">
    <source>
        <dbReference type="Proteomes" id="UP001521209"/>
    </source>
</evidence>